<keyword evidence="8 15" id="KW-0479">Metal-binding</keyword>
<evidence type="ECO:0000256" key="7">
    <source>
        <dbReference type="ARBA" id="ARBA00022605"/>
    </source>
</evidence>
<dbReference type="PANTHER" id="PTHR11236">
    <property type="entry name" value="AMINOBENZOATE/ANTHRANILATE SYNTHASE"/>
    <property type="match status" value="1"/>
</dbReference>
<comment type="subunit">
    <text evidence="4 15">Heterotetramer consisting of two non-identical subunits: a beta subunit (TrpG) and a large alpha subunit (TrpE).</text>
</comment>
<evidence type="ECO:0000313" key="18">
    <source>
        <dbReference type="EMBL" id="NLW34741.1"/>
    </source>
</evidence>
<comment type="function">
    <text evidence="13 15">Part of a heterotetrameric complex that catalyzes the two-step biosynthesis of anthranilate, an intermediate in the biosynthesis of L-tryptophan. In the first step, the glutamine-binding beta subunit (TrpG) of anthranilate synthase (AS) provides the glutamine amidotransferase activity which generates ammonia as a substrate that, along with chorismate, is used in the second step, catalyzed by the large alpha subunit of AS (TrpE) to produce anthranilate. In the absence of TrpG, TrpE can synthesize anthranilate directly from chorismate and high concentrations of ammonia.</text>
</comment>
<dbReference type="Proteomes" id="UP000777265">
    <property type="component" value="Unassembled WGS sequence"/>
</dbReference>
<comment type="cofactor">
    <cofactor evidence="1 15">
        <name>Mg(2+)</name>
        <dbReference type="ChEBI" id="CHEBI:18420"/>
    </cofactor>
</comment>
<dbReference type="InterPro" id="IPR005256">
    <property type="entry name" value="Anth_synth_I_PabB"/>
</dbReference>
<dbReference type="PANTHER" id="PTHR11236:SF48">
    <property type="entry name" value="ISOCHORISMATE SYNTHASE MENF"/>
    <property type="match status" value="1"/>
</dbReference>
<feature type="domain" description="Anthranilate synthase component I N-terminal" evidence="17">
    <location>
        <begin position="20"/>
        <end position="161"/>
    </location>
</feature>
<evidence type="ECO:0000256" key="11">
    <source>
        <dbReference type="ARBA" id="ARBA00023141"/>
    </source>
</evidence>
<name>A0A971S063_9BACT</name>
<evidence type="ECO:0000256" key="13">
    <source>
        <dbReference type="ARBA" id="ARBA00025634"/>
    </source>
</evidence>
<comment type="similarity">
    <text evidence="3 15">Belongs to the anthranilate synthase component I family.</text>
</comment>
<keyword evidence="7 15" id="KW-0028">Amino-acid biosynthesis</keyword>
<dbReference type="SUPFAM" id="SSF56322">
    <property type="entry name" value="ADC synthase"/>
    <property type="match status" value="1"/>
</dbReference>
<dbReference type="AlphaFoldDB" id="A0A971S063"/>
<dbReference type="Gene3D" id="3.60.120.10">
    <property type="entry name" value="Anthranilate synthase"/>
    <property type="match status" value="1"/>
</dbReference>
<dbReference type="Pfam" id="PF00425">
    <property type="entry name" value="Chorismate_bind"/>
    <property type="match status" value="1"/>
</dbReference>
<dbReference type="InterPro" id="IPR015890">
    <property type="entry name" value="Chorismate_C"/>
</dbReference>
<evidence type="ECO:0000313" key="19">
    <source>
        <dbReference type="Proteomes" id="UP000777265"/>
    </source>
</evidence>
<keyword evidence="12 15" id="KW-0456">Lyase</keyword>
<dbReference type="InterPro" id="IPR019999">
    <property type="entry name" value="Anth_synth_I-like"/>
</dbReference>
<dbReference type="InterPro" id="IPR006805">
    <property type="entry name" value="Anth_synth_I_N"/>
</dbReference>
<keyword evidence="10 15" id="KW-0460">Magnesium</keyword>
<reference evidence="18" key="2">
    <citation type="submission" date="2020-01" db="EMBL/GenBank/DDBJ databases">
        <authorList>
            <person name="Campanaro S."/>
        </authorList>
    </citation>
    <scope>NUCLEOTIDE SEQUENCE</scope>
    <source>
        <strain evidence="18">AS06rmzACSIP_7</strain>
    </source>
</reference>
<dbReference type="GO" id="GO:0046872">
    <property type="term" value="F:metal ion binding"/>
    <property type="evidence" value="ECO:0007669"/>
    <property type="project" value="UniProtKB-KW"/>
</dbReference>
<organism evidence="18 19">
    <name type="scientific">Syntrophorhabdus aromaticivorans</name>
    <dbReference type="NCBI Taxonomy" id="328301"/>
    <lineage>
        <taxon>Bacteria</taxon>
        <taxon>Pseudomonadati</taxon>
        <taxon>Thermodesulfobacteriota</taxon>
        <taxon>Syntrophorhabdia</taxon>
        <taxon>Syntrophorhabdales</taxon>
        <taxon>Syntrophorhabdaceae</taxon>
        <taxon>Syntrophorhabdus</taxon>
    </lineage>
</organism>
<sequence>MSRRTSNYHIIPYMKDILADLDTPLSCYMKMKKAYPSSPSFLLESVEAQERLGRYSVIGFDPFLVFKSIGNTVITEGLINQVKTTDNPFAELRNMMAMLKPEDFREDTGFTGGAVGYVGYDVINFFEQLPDTNKRGLGTQDMYFMFPKKLVVFDNVTRRMMVVIHQCVNEGEGGEDRKAEGRKELAELLKILRAPLKPPAQKPFFVKPMDHHLSKEEFEEIVARAKEYIFAGDIIQVVLSQRFRIETNIDGLSLYRALRVINPSPYMFFMDCVDYSLIGSSPEILVKMEGAEVEVRPIAGTRPRGRNAIEDETLARELLSDEKERAEHIMLVDLGRNDVGRVAEVGSVVVPELMNVDKYSHVMHMVSSVKGTVQEGLDAFDVFQATFPAGTVTGAPKIRAMEIIEELEKEKREFYAGCVGYFGYNGNMDFCITIRTMLKKGDAVYLQAGAGIVADSKPENEYFETIHKSEALVRSIMGLKEMMV</sequence>
<accession>A0A971S063</accession>
<evidence type="ECO:0000259" key="16">
    <source>
        <dbReference type="Pfam" id="PF00425"/>
    </source>
</evidence>
<dbReference type="EMBL" id="JAAYEE010000080">
    <property type="protein sequence ID" value="NLW34741.1"/>
    <property type="molecule type" value="Genomic_DNA"/>
</dbReference>
<comment type="pathway">
    <text evidence="2 15">Amino-acid biosynthesis; L-tryptophan biosynthesis; L-tryptophan from chorismate: step 1/5.</text>
</comment>
<evidence type="ECO:0000256" key="12">
    <source>
        <dbReference type="ARBA" id="ARBA00023239"/>
    </source>
</evidence>
<dbReference type="GO" id="GO:0004049">
    <property type="term" value="F:anthranilate synthase activity"/>
    <property type="evidence" value="ECO:0007669"/>
    <property type="project" value="UniProtKB-EC"/>
</dbReference>
<dbReference type="InterPro" id="IPR005801">
    <property type="entry name" value="ADC_synthase"/>
</dbReference>
<feature type="domain" description="Chorismate-utilising enzyme C-terminal" evidence="16">
    <location>
        <begin position="215"/>
        <end position="468"/>
    </location>
</feature>
<gene>
    <name evidence="15 18" type="primary">trpE</name>
    <name evidence="18" type="ORF">GXY80_04560</name>
</gene>
<keyword evidence="9 15" id="KW-0822">Tryptophan biosynthesis</keyword>
<comment type="caution">
    <text evidence="18">The sequence shown here is derived from an EMBL/GenBank/DDBJ whole genome shotgun (WGS) entry which is preliminary data.</text>
</comment>
<evidence type="ECO:0000256" key="2">
    <source>
        <dbReference type="ARBA" id="ARBA00004873"/>
    </source>
</evidence>
<evidence type="ECO:0000256" key="3">
    <source>
        <dbReference type="ARBA" id="ARBA00009562"/>
    </source>
</evidence>
<dbReference type="GO" id="GO:0000162">
    <property type="term" value="P:L-tryptophan biosynthetic process"/>
    <property type="evidence" value="ECO:0007669"/>
    <property type="project" value="UniProtKB-KW"/>
</dbReference>
<dbReference type="NCBIfam" id="TIGR00564">
    <property type="entry name" value="trpE_most"/>
    <property type="match status" value="1"/>
</dbReference>
<evidence type="ECO:0000256" key="15">
    <source>
        <dbReference type="RuleBase" id="RU364045"/>
    </source>
</evidence>
<evidence type="ECO:0000256" key="8">
    <source>
        <dbReference type="ARBA" id="ARBA00022723"/>
    </source>
</evidence>
<evidence type="ECO:0000256" key="14">
    <source>
        <dbReference type="ARBA" id="ARBA00047683"/>
    </source>
</evidence>
<dbReference type="Pfam" id="PF04715">
    <property type="entry name" value="Anth_synt_I_N"/>
    <property type="match status" value="1"/>
</dbReference>
<evidence type="ECO:0000256" key="6">
    <source>
        <dbReference type="ARBA" id="ARBA00020653"/>
    </source>
</evidence>
<dbReference type="PRINTS" id="PR00095">
    <property type="entry name" value="ANTSNTHASEI"/>
</dbReference>
<evidence type="ECO:0000256" key="9">
    <source>
        <dbReference type="ARBA" id="ARBA00022822"/>
    </source>
</evidence>
<comment type="catalytic activity">
    <reaction evidence="14 15">
        <text>chorismate + L-glutamine = anthranilate + pyruvate + L-glutamate + H(+)</text>
        <dbReference type="Rhea" id="RHEA:21732"/>
        <dbReference type="ChEBI" id="CHEBI:15361"/>
        <dbReference type="ChEBI" id="CHEBI:15378"/>
        <dbReference type="ChEBI" id="CHEBI:16567"/>
        <dbReference type="ChEBI" id="CHEBI:29748"/>
        <dbReference type="ChEBI" id="CHEBI:29985"/>
        <dbReference type="ChEBI" id="CHEBI:58359"/>
        <dbReference type="EC" id="4.1.3.27"/>
    </reaction>
</comment>
<proteinExistence type="inferred from homology"/>
<evidence type="ECO:0000256" key="1">
    <source>
        <dbReference type="ARBA" id="ARBA00001946"/>
    </source>
</evidence>
<reference evidence="18" key="1">
    <citation type="journal article" date="2020" name="Biotechnol. Biofuels">
        <title>New insights from the biogas microbiome by comprehensive genome-resolved metagenomics of nearly 1600 species originating from multiple anaerobic digesters.</title>
        <authorList>
            <person name="Campanaro S."/>
            <person name="Treu L."/>
            <person name="Rodriguez-R L.M."/>
            <person name="Kovalovszki A."/>
            <person name="Ziels R.M."/>
            <person name="Maus I."/>
            <person name="Zhu X."/>
            <person name="Kougias P.G."/>
            <person name="Basile A."/>
            <person name="Luo G."/>
            <person name="Schluter A."/>
            <person name="Konstantinidis K.T."/>
            <person name="Angelidaki I."/>
        </authorList>
    </citation>
    <scope>NUCLEOTIDE SEQUENCE</scope>
    <source>
        <strain evidence="18">AS06rmzACSIP_7</strain>
    </source>
</reference>
<keyword evidence="11 15" id="KW-0057">Aromatic amino acid biosynthesis</keyword>
<evidence type="ECO:0000256" key="5">
    <source>
        <dbReference type="ARBA" id="ARBA00012266"/>
    </source>
</evidence>
<protein>
    <recommendedName>
        <fullName evidence="6 15">Anthranilate synthase component 1</fullName>
        <ecNumber evidence="5 15">4.1.3.27</ecNumber>
    </recommendedName>
</protein>
<evidence type="ECO:0000256" key="4">
    <source>
        <dbReference type="ARBA" id="ARBA00011575"/>
    </source>
</evidence>
<evidence type="ECO:0000259" key="17">
    <source>
        <dbReference type="Pfam" id="PF04715"/>
    </source>
</evidence>
<evidence type="ECO:0000256" key="10">
    <source>
        <dbReference type="ARBA" id="ARBA00022842"/>
    </source>
</evidence>
<dbReference type="EC" id="4.1.3.27" evidence="5 15"/>